<dbReference type="PROSITE" id="PS50887">
    <property type="entry name" value="GGDEF"/>
    <property type="match status" value="1"/>
</dbReference>
<gene>
    <name evidence="6" type="ORF">PX653_10960</name>
</gene>
<feature type="signal peptide" evidence="4">
    <location>
        <begin position="1"/>
        <end position="31"/>
    </location>
</feature>
<keyword evidence="4" id="KW-0732">Signal</keyword>
<feature type="transmembrane region" description="Helical" evidence="3">
    <location>
        <begin position="437"/>
        <end position="457"/>
    </location>
</feature>
<dbReference type="Gene3D" id="1.25.40.10">
    <property type="entry name" value="Tetratricopeptide repeat domain"/>
    <property type="match status" value="2"/>
</dbReference>
<sequence length="692" mass="75578">MNVPSLIALLRHALVGATLLAMLLCAAPARADDAAMLAELRAIADLSYSANPAALKRLEELRATLPPNVSYRVQRELLLTRHALQRDAGQTEQVAETLDTLREVALANHDRNTALLARLGRADRLLDQGKPMQVLAMLDAMRPEIGANPPPELQNWLDLAYGDAYSGTSQYDKALSRYLAVLSRAEGNDVATLRERLQTMMLISRLYVNMNNPEKGLAMATDALETYRSVMPARPMAWLLFAQGTAYISLGRNAEGLAAFETALATAERAGLVAMEGAILGNIADHYLRSMEYVKAEAAARRALVKSVQVNDTSSILMAKANLGFALGGQGKLDAALPFIREVIAALRSSNSLGDLVSMLDETSRMFETAGRSQEALQFVRDQQTVQKSLLASERDQAVAALQEKFEADRRQRQIDQLARDNQVKDTVISTKRQEQLIIAGAAALLLVAGVFVYVQYRRARRANAQLARLNVQLEYHATRDPLTGLFNRRVFTERMQRRAGLPEAERRQQRGSGIDVVTIIDIDHFKSINDRWGHAVGDRTLVEVARRLTEAVRTSDMVLRWGGEEFLVFAPGVPPDQVEGMVERLLASVATLPVDCGDVQVPVKISAGTVPMPFCDFPETQFSWEKAVQLADMALYHAKTHGRNRAVVVGGLREPVRAALAQTESDFDGAVAQGAVAIAVVPGPEGSTGGA</sequence>
<comment type="catalytic activity">
    <reaction evidence="2">
        <text>2 GTP = 3',3'-c-di-GMP + 2 diphosphate</text>
        <dbReference type="Rhea" id="RHEA:24898"/>
        <dbReference type="ChEBI" id="CHEBI:33019"/>
        <dbReference type="ChEBI" id="CHEBI:37565"/>
        <dbReference type="ChEBI" id="CHEBI:58805"/>
        <dbReference type="EC" id="2.7.7.65"/>
    </reaction>
</comment>
<dbReference type="GO" id="GO:0052621">
    <property type="term" value="F:diguanylate cyclase activity"/>
    <property type="evidence" value="ECO:0007669"/>
    <property type="project" value="UniProtKB-EC"/>
</dbReference>
<dbReference type="InterPro" id="IPR050469">
    <property type="entry name" value="Diguanylate_Cyclase"/>
</dbReference>
<keyword evidence="3" id="KW-0812">Transmembrane</keyword>
<evidence type="ECO:0000259" key="5">
    <source>
        <dbReference type="PROSITE" id="PS50887"/>
    </source>
</evidence>
<organism evidence="6 7">
    <name type="scientific">Pseudoduganella chitinolytica</name>
    <dbReference type="NCBI Taxonomy" id="34070"/>
    <lineage>
        <taxon>Bacteria</taxon>
        <taxon>Pseudomonadati</taxon>
        <taxon>Pseudomonadota</taxon>
        <taxon>Betaproteobacteria</taxon>
        <taxon>Burkholderiales</taxon>
        <taxon>Oxalobacteraceae</taxon>
        <taxon>Telluria group</taxon>
        <taxon>Pseudoduganella</taxon>
    </lineage>
</organism>
<dbReference type="SMART" id="SM00267">
    <property type="entry name" value="GGDEF"/>
    <property type="match status" value="1"/>
</dbReference>
<dbReference type="PANTHER" id="PTHR45138:SF9">
    <property type="entry name" value="DIGUANYLATE CYCLASE DGCM-RELATED"/>
    <property type="match status" value="1"/>
</dbReference>
<dbReference type="InterPro" id="IPR029787">
    <property type="entry name" value="Nucleotide_cyclase"/>
</dbReference>
<evidence type="ECO:0000256" key="1">
    <source>
        <dbReference type="ARBA" id="ARBA00012528"/>
    </source>
</evidence>
<evidence type="ECO:0000256" key="3">
    <source>
        <dbReference type="SAM" id="Phobius"/>
    </source>
</evidence>
<dbReference type="RefSeq" id="WP_277417912.1">
    <property type="nucleotide sequence ID" value="NZ_CP119083.1"/>
</dbReference>
<feature type="chain" id="PRO_5045780048" description="diguanylate cyclase" evidence="4">
    <location>
        <begin position="32"/>
        <end position="692"/>
    </location>
</feature>
<evidence type="ECO:0000313" key="6">
    <source>
        <dbReference type="EMBL" id="WEF35246.1"/>
    </source>
</evidence>
<dbReference type="InterPro" id="IPR019734">
    <property type="entry name" value="TPR_rpt"/>
</dbReference>
<dbReference type="NCBIfam" id="TIGR00254">
    <property type="entry name" value="GGDEF"/>
    <property type="match status" value="1"/>
</dbReference>
<dbReference type="Pfam" id="PF00990">
    <property type="entry name" value="GGDEF"/>
    <property type="match status" value="1"/>
</dbReference>
<keyword evidence="3" id="KW-0472">Membrane</keyword>
<dbReference type="Proteomes" id="UP001216510">
    <property type="component" value="Chromosome"/>
</dbReference>
<dbReference type="InterPro" id="IPR000160">
    <property type="entry name" value="GGDEF_dom"/>
</dbReference>
<dbReference type="SUPFAM" id="SSF55073">
    <property type="entry name" value="Nucleotide cyclase"/>
    <property type="match status" value="1"/>
</dbReference>
<evidence type="ECO:0000256" key="2">
    <source>
        <dbReference type="ARBA" id="ARBA00034247"/>
    </source>
</evidence>
<protein>
    <recommendedName>
        <fullName evidence="1">diguanylate cyclase</fullName>
        <ecNumber evidence="1">2.7.7.65</ecNumber>
    </recommendedName>
</protein>
<evidence type="ECO:0000313" key="7">
    <source>
        <dbReference type="Proteomes" id="UP001216510"/>
    </source>
</evidence>
<dbReference type="EMBL" id="CP119083">
    <property type="protein sequence ID" value="WEF35246.1"/>
    <property type="molecule type" value="Genomic_DNA"/>
</dbReference>
<dbReference type="CDD" id="cd01949">
    <property type="entry name" value="GGDEF"/>
    <property type="match status" value="1"/>
</dbReference>
<name>A0ABY8BHV1_9BURK</name>
<keyword evidence="6" id="KW-0808">Transferase</keyword>
<dbReference type="SMART" id="SM00028">
    <property type="entry name" value="TPR"/>
    <property type="match status" value="3"/>
</dbReference>
<feature type="domain" description="GGDEF" evidence="5">
    <location>
        <begin position="514"/>
        <end position="652"/>
    </location>
</feature>
<keyword evidence="6" id="KW-0548">Nucleotidyltransferase</keyword>
<dbReference type="Gene3D" id="3.30.70.270">
    <property type="match status" value="1"/>
</dbReference>
<keyword evidence="3" id="KW-1133">Transmembrane helix</keyword>
<dbReference type="InterPro" id="IPR043128">
    <property type="entry name" value="Rev_trsase/Diguanyl_cyclase"/>
</dbReference>
<dbReference type="SUPFAM" id="SSF48452">
    <property type="entry name" value="TPR-like"/>
    <property type="match status" value="1"/>
</dbReference>
<dbReference type="InterPro" id="IPR011990">
    <property type="entry name" value="TPR-like_helical_dom_sf"/>
</dbReference>
<evidence type="ECO:0000256" key="4">
    <source>
        <dbReference type="SAM" id="SignalP"/>
    </source>
</evidence>
<keyword evidence="7" id="KW-1185">Reference proteome</keyword>
<dbReference type="EC" id="2.7.7.65" evidence="1"/>
<dbReference type="PANTHER" id="PTHR45138">
    <property type="entry name" value="REGULATORY COMPONENTS OF SENSORY TRANSDUCTION SYSTEM"/>
    <property type="match status" value="1"/>
</dbReference>
<proteinExistence type="predicted"/>
<reference evidence="6 7" key="1">
    <citation type="submission" date="2023-02" db="EMBL/GenBank/DDBJ databases">
        <title>Gemone sequence of Telluria chitinolytica ACM 3522T.</title>
        <authorList>
            <person name="Frediansyah A."/>
            <person name="Miess H."/>
            <person name="Gross H."/>
        </authorList>
    </citation>
    <scope>NUCLEOTIDE SEQUENCE [LARGE SCALE GENOMIC DNA]</scope>
    <source>
        <strain evidence="6 7">ACM 3522</strain>
    </source>
</reference>
<accession>A0ABY8BHV1</accession>